<gene>
    <name evidence="1" type="ORF">FKW44_013840</name>
</gene>
<proteinExistence type="predicted"/>
<dbReference type="Proteomes" id="UP000595437">
    <property type="component" value="Chromosome 9"/>
</dbReference>
<name>A0A7T8GY21_CALRO</name>
<evidence type="ECO:0000313" key="1">
    <source>
        <dbReference type="EMBL" id="QQP39958.1"/>
    </source>
</evidence>
<dbReference type="AlphaFoldDB" id="A0A7T8GY21"/>
<protein>
    <submittedName>
        <fullName evidence="1">Uncharacterized protein</fullName>
    </submittedName>
</protein>
<reference evidence="2" key="1">
    <citation type="submission" date="2021-01" db="EMBL/GenBank/DDBJ databases">
        <title>Caligus Genome Assembly.</title>
        <authorList>
            <person name="Gallardo-Escarate C."/>
        </authorList>
    </citation>
    <scope>NUCLEOTIDE SEQUENCE [LARGE SCALE GENOMIC DNA]</scope>
</reference>
<keyword evidence="2" id="KW-1185">Reference proteome</keyword>
<accession>A0A7T8GY21</accession>
<sequence>ENMGDYSEEQGELFHQDIMDLDVVTKDKENIMGYNIWGFFEKVICNTFVNQEHLQIYEHFNIF</sequence>
<organism evidence="1 2">
    <name type="scientific">Caligus rogercresseyi</name>
    <name type="common">Sea louse</name>
    <dbReference type="NCBI Taxonomy" id="217165"/>
    <lineage>
        <taxon>Eukaryota</taxon>
        <taxon>Metazoa</taxon>
        <taxon>Ecdysozoa</taxon>
        <taxon>Arthropoda</taxon>
        <taxon>Crustacea</taxon>
        <taxon>Multicrustacea</taxon>
        <taxon>Hexanauplia</taxon>
        <taxon>Copepoda</taxon>
        <taxon>Siphonostomatoida</taxon>
        <taxon>Caligidae</taxon>
        <taxon>Caligus</taxon>
    </lineage>
</organism>
<dbReference type="EMBL" id="CP045898">
    <property type="protein sequence ID" value="QQP39958.1"/>
    <property type="molecule type" value="Genomic_DNA"/>
</dbReference>
<feature type="non-terminal residue" evidence="1">
    <location>
        <position position="1"/>
    </location>
</feature>
<evidence type="ECO:0000313" key="2">
    <source>
        <dbReference type="Proteomes" id="UP000595437"/>
    </source>
</evidence>